<reference evidence="1" key="2">
    <citation type="submission" date="2020-09" db="EMBL/GenBank/DDBJ databases">
        <authorList>
            <person name="Sun Q."/>
            <person name="Zhou Y."/>
        </authorList>
    </citation>
    <scope>NUCLEOTIDE SEQUENCE</scope>
    <source>
        <strain evidence="1">CGMCC 1.15343</strain>
    </source>
</reference>
<keyword evidence="2" id="KW-1185">Reference proteome</keyword>
<dbReference type="AlphaFoldDB" id="A0A916U3S3"/>
<dbReference type="EMBL" id="BMIL01000003">
    <property type="protein sequence ID" value="GGC59499.1"/>
    <property type="molecule type" value="Genomic_DNA"/>
</dbReference>
<sequence length="72" mass="8360">MCIGIIYDDHANDIWHKMAADLQSVKVALQSIKLPLPIACIYDTTKGDFIEFNEQYLAFRRMLLEYAKSIKH</sequence>
<dbReference type="Proteomes" id="UP000651668">
    <property type="component" value="Unassembled WGS sequence"/>
</dbReference>
<organism evidence="1 2">
    <name type="scientific">Pedobacter quisquiliarum</name>
    <dbReference type="NCBI Taxonomy" id="1834438"/>
    <lineage>
        <taxon>Bacteria</taxon>
        <taxon>Pseudomonadati</taxon>
        <taxon>Bacteroidota</taxon>
        <taxon>Sphingobacteriia</taxon>
        <taxon>Sphingobacteriales</taxon>
        <taxon>Sphingobacteriaceae</taxon>
        <taxon>Pedobacter</taxon>
    </lineage>
</organism>
<reference evidence="1" key="1">
    <citation type="journal article" date="2014" name="Int. J. Syst. Evol. Microbiol.">
        <title>Complete genome sequence of Corynebacterium casei LMG S-19264T (=DSM 44701T), isolated from a smear-ripened cheese.</title>
        <authorList>
            <consortium name="US DOE Joint Genome Institute (JGI-PGF)"/>
            <person name="Walter F."/>
            <person name="Albersmeier A."/>
            <person name="Kalinowski J."/>
            <person name="Ruckert C."/>
        </authorList>
    </citation>
    <scope>NUCLEOTIDE SEQUENCE</scope>
    <source>
        <strain evidence="1">CGMCC 1.15343</strain>
    </source>
</reference>
<name>A0A916U3S3_9SPHI</name>
<protein>
    <submittedName>
        <fullName evidence="1">Uncharacterized protein</fullName>
    </submittedName>
</protein>
<evidence type="ECO:0000313" key="1">
    <source>
        <dbReference type="EMBL" id="GGC59499.1"/>
    </source>
</evidence>
<gene>
    <name evidence="1" type="ORF">GCM10011387_11460</name>
</gene>
<comment type="caution">
    <text evidence="1">The sequence shown here is derived from an EMBL/GenBank/DDBJ whole genome shotgun (WGS) entry which is preliminary data.</text>
</comment>
<proteinExistence type="predicted"/>
<accession>A0A916U3S3</accession>
<evidence type="ECO:0000313" key="2">
    <source>
        <dbReference type="Proteomes" id="UP000651668"/>
    </source>
</evidence>
<dbReference type="RefSeq" id="WP_188625895.1">
    <property type="nucleotide sequence ID" value="NZ_BMIL01000003.1"/>
</dbReference>